<name>A0A0F5K008_9BURK</name>
<comment type="similarity">
    <text evidence="2 9">Belongs to the thioester dehydratase family. FabZ subfamily.</text>
</comment>
<dbReference type="GO" id="GO:0016020">
    <property type="term" value="C:membrane"/>
    <property type="evidence" value="ECO:0007669"/>
    <property type="project" value="GOC"/>
</dbReference>
<keyword evidence="4 9" id="KW-0444">Lipid biosynthesis</keyword>
<dbReference type="OrthoDB" id="9772788at2"/>
<dbReference type="InterPro" id="IPR029069">
    <property type="entry name" value="HotDog_dom_sf"/>
</dbReference>
<comment type="subcellular location">
    <subcellularLocation>
        <location evidence="1 9">Cytoplasm</location>
    </subcellularLocation>
</comment>
<comment type="function">
    <text evidence="8 9">Involved in unsaturated fatty acids biosynthesis. Catalyzes the dehydration of short chain beta-hydroxyacyl-ACPs and long chain saturated and unsaturated beta-hydroxyacyl-ACPs.</text>
</comment>
<evidence type="ECO:0000256" key="4">
    <source>
        <dbReference type="ARBA" id="ARBA00022516"/>
    </source>
</evidence>
<keyword evidence="11" id="KW-1185">Reference proteome</keyword>
<dbReference type="AlphaFoldDB" id="A0A0F5K008"/>
<evidence type="ECO:0000313" key="11">
    <source>
        <dbReference type="Proteomes" id="UP000033618"/>
    </source>
</evidence>
<dbReference type="EMBL" id="LAQU01000012">
    <property type="protein sequence ID" value="KKB63194.1"/>
    <property type="molecule type" value="Genomic_DNA"/>
</dbReference>
<dbReference type="Pfam" id="PF07977">
    <property type="entry name" value="FabA"/>
    <property type="match status" value="1"/>
</dbReference>
<evidence type="ECO:0000256" key="3">
    <source>
        <dbReference type="ARBA" id="ARBA00022490"/>
    </source>
</evidence>
<evidence type="ECO:0000256" key="1">
    <source>
        <dbReference type="ARBA" id="ARBA00004496"/>
    </source>
</evidence>
<dbReference type="InterPro" id="IPR010084">
    <property type="entry name" value="FabZ"/>
</dbReference>
<dbReference type="GO" id="GO:0006633">
    <property type="term" value="P:fatty acid biosynthetic process"/>
    <property type="evidence" value="ECO:0007669"/>
    <property type="project" value="UniProtKB-UniRule"/>
</dbReference>
<feature type="active site" evidence="9">
    <location>
        <position position="58"/>
    </location>
</feature>
<evidence type="ECO:0000256" key="9">
    <source>
        <dbReference type="HAMAP-Rule" id="MF_00406"/>
    </source>
</evidence>
<evidence type="ECO:0000256" key="6">
    <source>
        <dbReference type="ARBA" id="ARBA00023098"/>
    </source>
</evidence>
<protein>
    <recommendedName>
        <fullName evidence="9">3-hydroxyacyl-[acyl-carrier-protein] dehydratase FabZ</fullName>
        <ecNumber evidence="9">4.2.1.59</ecNumber>
    </recommendedName>
    <alternativeName>
        <fullName evidence="9">(3R)-hydroxymyristoyl-[acyl-carrier-protein] dehydratase</fullName>
        <shortName evidence="9">(3R)-hydroxymyristoyl-ACP dehydrase</shortName>
    </alternativeName>
    <alternativeName>
        <fullName evidence="9">Beta-hydroxyacyl-ACP dehydratase</fullName>
    </alternativeName>
</protein>
<keyword evidence="5 9" id="KW-0441">Lipid A biosynthesis</keyword>
<keyword evidence="3 9" id="KW-0963">Cytoplasm</keyword>
<proteinExistence type="inferred from homology"/>
<reference evidence="10 11" key="1">
    <citation type="submission" date="2015-03" db="EMBL/GenBank/DDBJ databases">
        <title>Draft Genome Sequence of Burkholderia andropogonis type strain ICMP2807, isolated from Sorghum bicolor.</title>
        <authorList>
            <person name="Lopes-Santos L."/>
            <person name="Castro D.B."/>
            <person name="Ottoboni L.M."/>
            <person name="Park D."/>
            <person name="Weirc B.S."/>
            <person name="Destefano S.A."/>
        </authorList>
    </citation>
    <scope>NUCLEOTIDE SEQUENCE [LARGE SCALE GENOMIC DNA]</scope>
    <source>
        <strain evidence="10 11">ICMP2807</strain>
    </source>
</reference>
<dbReference type="CDD" id="cd01288">
    <property type="entry name" value="FabZ"/>
    <property type="match status" value="1"/>
</dbReference>
<dbReference type="NCBIfam" id="NF000582">
    <property type="entry name" value="PRK00006.1"/>
    <property type="match status" value="1"/>
</dbReference>
<dbReference type="PATRIC" id="fig|28092.6.peg.3121"/>
<comment type="caution">
    <text evidence="10">The sequence shown here is derived from an EMBL/GenBank/DDBJ whole genome shotgun (WGS) entry which is preliminary data.</text>
</comment>
<accession>A0A0F5K008</accession>
<keyword evidence="7 9" id="KW-0456">Lyase</keyword>
<dbReference type="STRING" id="28092.WM40_13270"/>
<evidence type="ECO:0000256" key="8">
    <source>
        <dbReference type="ARBA" id="ARBA00025049"/>
    </source>
</evidence>
<evidence type="ECO:0000256" key="7">
    <source>
        <dbReference type="ARBA" id="ARBA00023239"/>
    </source>
</evidence>
<dbReference type="EC" id="4.2.1.59" evidence="9"/>
<dbReference type="HAMAP" id="MF_00406">
    <property type="entry name" value="FabZ"/>
    <property type="match status" value="1"/>
</dbReference>
<dbReference type="GO" id="GO:0009245">
    <property type="term" value="P:lipid A biosynthetic process"/>
    <property type="evidence" value="ECO:0007669"/>
    <property type="project" value="UniProtKB-UniRule"/>
</dbReference>
<evidence type="ECO:0000313" key="10">
    <source>
        <dbReference type="EMBL" id="KKB63194.1"/>
    </source>
</evidence>
<dbReference type="SUPFAM" id="SSF54637">
    <property type="entry name" value="Thioesterase/thiol ester dehydrase-isomerase"/>
    <property type="match status" value="1"/>
</dbReference>
<organism evidence="10 11">
    <name type="scientific">Robbsia andropogonis</name>
    <dbReference type="NCBI Taxonomy" id="28092"/>
    <lineage>
        <taxon>Bacteria</taxon>
        <taxon>Pseudomonadati</taxon>
        <taxon>Pseudomonadota</taxon>
        <taxon>Betaproteobacteria</taxon>
        <taxon>Burkholderiales</taxon>
        <taxon>Burkholderiaceae</taxon>
        <taxon>Robbsia</taxon>
    </lineage>
</organism>
<dbReference type="PANTHER" id="PTHR30272">
    <property type="entry name" value="3-HYDROXYACYL-[ACYL-CARRIER-PROTEIN] DEHYDRATASE"/>
    <property type="match status" value="1"/>
</dbReference>
<dbReference type="InterPro" id="IPR013114">
    <property type="entry name" value="FabA_FabZ"/>
</dbReference>
<dbReference type="Proteomes" id="UP000033618">
    <property type="component" value="Unassembled WGS sequence"/>
</dbReference>
<evidence type="ECO:0000256" key="2">
    <source>
        <dbReference type="ARBA" id="ARBA00009174"/>
    </source>
</evidence>
<gene>
    <name evidence="9 10" type="primary">fabZ</name>
    <name evidence="10" type="ORF">WM40_13270</name>
</gene>
<dbReference type="Gene3D" id="3.10.129.10">
    <property type="entry name" value="Hotdog Thioesterase"/>
    <property type="match status" value="1"/>
</dbReference>
<dbReference type="PANTHER" id="PTHR30272:SF1">
    <property type="entry name" value="3-HYDROXYACYL-[ACYL-CARRIER-PROTEIN] DEHYDRATASE"/>
    <property type="match status" value="1"/>
</dbReference>
<dbReference type="GO" id="GO:0005737">
    <property type="term" value="C:cytoplasm"/>
    <property type="evidence" value="ECO:0007669"/>
    <property type="project" value="UniProtKB-SubCell"/>
</dbReference>
<comment type="catalytic activity">
    <reaction evidence="9">
        <text>a (3R)-hydroxyacyl-[ACP] = a (2E)-enoyl-[ACP] + H2O</text>
        <dbReference type="Rhea" id="RHEA:13097"/>
        <dbReference type="Rhea" id="RHEA-COMP:9925"/>
        <dbReference type="Rhea" id="RHEA-COMP:9945"/>
        <dbReference type="ChEBI" id="CHEBI:15377"/>
        <dbReference type="ChEBI" id="CHEBI:78784"/>
        <dbReference type="ChEBI" id="CHEBI:78827"/>
        <dbReference type="EC" id="4.2.1.59"/>
    </reaction>
</comment>
<keyword evidence="6 9" id="KW-0443">Lipid metabolism</keyword>
<sequence>MEQENTSAGITLDIHKILTLLPHRYPFLLVDRVTELVQHKSIRALKNVTMNEPFFQGHFPSRPVMPGVLILEALAQAAALLTFAEDTSTYDPATTLYYFAGIDNARFKRVVEPGDQLVLDVTFERNVRHIYKFKARASVDGALAAEADLTCAVQHIERPTVADALPLVTAGKAS</sequence>
<dbReference type="NCBIfam" id="TIGR01750">
    <property type="entry name" value="fabZ"/>
    <property type="match status" value="1"/>
</dbReference>
<evidence type="ECO:0000256" key="5">
    <source>
        <dbReference type="ARBA" id="ARBA00022556"/>
    </source>
</evidence>
<dbReference type="FunFam" id="3.10.129.10:FF:000001">
    <property type="entry name" value="3-hydroxyacyl-[acyl-carrier-protein] dehydratase FabZ"/>
    <property type="match status" value="1"/>
</dbReference>
<dbReference type="GO" id="GO:0019171">
    <property type="term" value="F:(3R)-hydroxyacyl-[acyl-carrier-protein] dehydratase activity"/>
    <property type="evidence" value="ECO:0007669"/>
    <property type="project" value="UniProtKB-EC"/>
</dbReference>
<dbReference type="RefSeq" id="WP_046153057.1">
    <property type="nucleotide sequence ID" value="NZ_CADFGU010000002.1"/>
</dbReference>